<organism evidence="1 2">
    <name type="scientific">Pan troglodytes</name>
    <name type="common">Chimpanzee</name>
    <dbReference type="NCBI Taxonomy" id="9598"/>
    <lineage>
        <taxon>Eukaryota</taxon>
        <taxon>Metazoa</taxon>
        <taxon>Chordata</taxon>
        <taxon>Craniata</taxon>
        <taxon>Vertebrata</taxon>
        <taxon>Euteleostomi</taxon>
        <taxon>Mammalia</taxon>
        <taxon>Eutheria</taxon>
        <taxon>Euarchontoglires</taxon>
        <taxon>Primates</taxon>
        <taxon>Haplorrhini</taxon>
        <taxon>Catarrhini</taxon>
        <taxon>Hominidae</taxon>
        <taxon>Pan</taxon>
    </lineage>
</organism>
<comment type="caution">
    <text evidence="1">The sequence shown here is derived from an EMBL/GenBank/DDBJ whole genome shotgun (WGS) entry which is preliminary data.</text>
</comment>
<dbReference type="AlphaFoldDB" id="A0A2J8M629"/>
<gene>
    <name evidence="1" type="ORF">CK820_G0023454</name>
</gene>
<dbReference type="Proteomes" id="UP000236370">
    <property type="component" value="Unassembled WGS sequence"/>
</dbReference>
<dbReference type="EMBL" id="NBAG03000267">
    <property type="protein sequence ID" value="PNI54967.1"/>
    <property type="molecule type" value="Genomic_DNA"/>
</dbReference>
<proteinExistence type="predicted"/>
<name>A0A2J8M629_PANTR</name>
<evidence type="ECO:0000313" key="1">
    <source>
        <dbReference type="EMBL" id="PNI54967.1"/>
    </source>
</evidence>
<reference evidence="1 2" key="1">
    <citation type="submission" date="2017-12" db="EMBL/GenBank/DDBJ databases">
        <title>High-resolution comparative analysis of great ape genomes.</title>
        <authorList>
            <person name="Pollen A."/>
            <person name="Hastie A."/>
            <person name="Hormozdiari F."/>
            <person name="Dougherty M."/>
            <person name="Liu R."/>
            <person name="Chaisson M."/>
            <person name="Hoppe E."/>
            <person name="Hill C."/>
            <person name="Pang A."/>
            <person name="Hillier L."/>
            <person name="Baker C."/>
            <person name="Armstrong J."/>
            <person name="Shendure J."/>
            <person name="Paten B."/>
            <person name="Wilson R."/>
            <person name="Chao H."/>
            <person name="Schneider V."/>
            <person name="Ventura M."/>
            <person name="Kronenberg Z."/>
            <person name="Murali S."/>
            <person name="Gordon D."/>
            <person name="Cantsilieris S."/>
            <person name="Munson K."/>
            <person name="Nelson B."/>
            <person name="Raja A."/>
            <person name="Underwood J."/>
            <person name="Diekhans M."/>
            <person name="Fiddes I."/>
            <person name="Haussler D."/>
            <person name="Eichler E."/>
        </authorList>
    </citation>
    <scope>NUCLEOTIDE SEQUENCE [LARGE SCALE GENOMIC DNA]</scope>
    <source>
        <strain evidence="1">Yerkes chimp pedigree #C0471</strain>
    </source>
</reference>
<accession>A0A2J8M629</accession>
<evidence type="ECO:0000313" key="2">
    <source>
        <dbReference type="Proteomes" id="UP000236370"/>
    </source>
</evidence>
<sequence>MVVDFWTWEQTFQELIQEAKPQATWTLKLDGNPARLPGSRVEAIPTESIWLVPVFLLPAKLGFRPSADSVPHVLGALDIPGPGAYEALWPKVPEVLLVPI</sequence>
<protein>
    <submittedName>
        <fullName evidence="1">RTP4 isoform 1</fullName>
    </submittedName>
</protein>